<dbReference type="SUPFAM" id="SSF81301">
    <property type="entry name" value="Nucleotidyltransferase"/>
    <property type="match status" value="1"/>
</dbReference>
<keyword evidence="2" id="KW-1185">Reference proteome</keyword>
<keyword evidence="1" id="KW-0418">Kinase</keyword>
<protein>
    <submittedName>
        <fullName evidence="1">Dephospho-CoA kinase/protein folding accessory domain-containing protein</fullName>
    </submittedName>
</protein>
<dbReference type="InterPro" id="IPR043519">
    <property type="entry name" value="NT_sf"/>
</dbReference>
<keyword evidence="1" id="KW-0808">Transferase</keyword>
<sequence length="197" mass="23386">MKKQLSEMSLEELWMLFPIILEEHNKDYERWYTEEKDKIVKCIGIQNIRRINHIGSSSVKGLIAKPIIDILLEVNEELDLQWLKDLLKSNGWTLMSASDEGKPHMKIFFNKGYTPKGFADKVYHLHVRYLGDWNELYFRDYLIKHNDVADEYGKLKLSLLPKYKNNRDGYTEAKTDFILKYSNLARKEFGDRYLISD</sequence>
<dbReference type="Gene3D" id="3.30.460.10">
    <property type="entry name" value="Beta Polymerase, domain 2"/>
    <property type="match status" value="1"/>
</dbReference>
<dbReference type="EMBL" id="LTBA01000021">
    <property type="protein sequence ID" value="KYH34242.1"/>
    <property type="molecule type" value="Genomic_DNA"/>
</dbReference>
<reference evidence="1 2" key="1">
    <citation type="submission" date="2016-02" db="EMBL/GenBank/DDBJ databases">
        <title>Genome sequence of Clostridium tepidiprofundi DSM 19306.</title>
        <authorList>
            <person name="Poehlein A."/>
            <person name="Daniel R."/>
        </authorList>
    </citation>
    <scope>NUCLEOTIDE SEQUENCE [LARGE SCALE GENOMIC DNA]</scope>
    <source>
        <strain evidence="1 2">DSM 19306</strain>
    </source>
</reference>
<gene>
    <name evidence="1" type="ORF">CLTEP_18170</name>
</gene>
<dbReference type="AlphaFoldDB" id="A0A151B3B3"/>
<dbReference type="GO" id="GO:0016301">
    <property type="term" value="F:kinase activity"/>
    <property type="evidence" value="ECO:0007669"/>
    <property type="project" value="UniProtKB-KW"/>
</dbReference>
<dbReference type="OrthoDB" id="9799092at2"/>
<dbReference type="InterPro" id="IPR007344">
    <property type="entry name" value="GrpB/CoaE"/>
</dbReference>
<dbReference type="Proteomes" id="UP000075531">
    <property type="component" value="Unassembled WGS sequence"/>
</dbReference>
<dbReference type="PANTHER" id="PTHR34822">
    <property type="entry name" value="GRPB DOMAIN PROTEIN (AFU_ORTHOLOGUE AFUA_1G01530)"/>
    <property type="match status" value="1"/>
</dbReference>
<evidence type="ECO:0000313" key="1">
    <source>
        <dbReference type="EMBL" id="KYH34242.1"/>
    </source>
</evidence>
<comment type="caution">
    <text evidence="1">The sequence shown here is derived from an EMBL/GenBank/DDBJ whole genome shotgun (WGS) entry which is preliminary data.</text>
</comment>
<dbReference type="STRING" id="1121338.CLTEP_18170"/>
<dbReference type="PANTHER" id="PTHR34822:SF1">
    <property type="entry name" value="GRPB FAMILY PROTEIN"/>
    <property type="match status" value="1"/>
</dbReference>
<accession>A0A151B3B3</accession>
<evidence type="ECO:0000313" key="2">
    <source>
        <dbReference type="Proteomes" id="UP000075531"/>
    </source>
</evidence>
<organism evidence="1 2">
    <name type="scientific">Clostridium tepidiprofundi DSM 19306</name>
    <dbReference type="NCBI Taxonomy" id="1121338"/>
    <lineage>
        <taxon>Bacteria</taxon>
        <taxon>Bacillati</taxon>
        <taxon>Bacillota</taxon>
        <taxon>Clostridia</taxon>
        <taxon>Eubacteriales</taxon>
        <taxon>Clostridiaceae</taxon>
        <taxon>Clostridium</taxon>
    </lineage>
</organism>
<dbReference type="Pfam" id="PF04229">
    <property type="entry name" value="GrpB"/>
    <property type="match status" value="1"/>
</dbReference>
<proteinExistence type="predicted"/>
<dbReference type="RefSeq" id="WP_066825668.1">
    <property type="nucleotide sequence ID" value="NZ_LTBA01000021.1"/>
</dbReference>
<dbReference type="PATRIC" id="fig|1121338.3.peg.1860"/>
<name>A0A151B3B3_9CLOT</name>